<organism evidence="7 8">
    <name type="scientific">Propioniciclava flava</name>
    <dbReference type="NCBI Taxonomy" id="2072026"/>
    <lineage>
        <taxon>Bacteria</taxon>
        <taxon>Bacillati</taxon>
        <taxon>Actinomycetota</taxon>
        <taxon>Actinomycetes</taxon>
        <taxon>Propionibacteriales</taxon>
        <taxon>Propionibacteriaceae</taxon>
        <taxon>Propioniciclava</taxon>
    </lineage>
</organism>
<feature type="transmembrane region" description="Helical" evidence="5">
    <location>
        <begin position="34"/>
        <end position="55"/>
    </location>
</feature>
<feature type="transmembrane region" description="Helical" evidence="5">
    <location>
        <begin position="76"/>
        <end position="99"/>
    </location>
</feature>
<dbReference type="InterPro" id="IPR049453">
    <property type="entry name" value="Memb_transporter_dom"/>
</dbReference>
<dbReference type="AlphaFoldDB" id="A0A4Q2EFT1"/>
<feature type="transmembrane region" description="Helical" evidence="5">
    <location>
        <begin position="293"/>
        <end position="310"/>
    </location>
</feature>
<proteinExistence type="predicted"/>
<sequence length="354" mass="37164">MSGTVDPYPSLKRFLRLGPSRADHLPAFRITAGLAVPLICLLLIGRIDWALYVGFGAFTGIYSRGEPTRLRARRQALMGVILTLCVTVGATIASIGEHIPAVAELWISLVVTSVVAGVVAVVVRVRGIRPAGSLFAVFSVAAVASAPPAASIPVAALLAGSVAALCVVLGILGQWLGEAHHGLDPAPPAPVPWSARWADAGLFAAVAFAAGALAALAGISHPYWAQIAAIVPLSVTGTWARVERGIHRVVGTCAGVVVTAFLLSFPSQPWQLVVWVVLLQFLAELFVLRHYSLALLFITPLALLMVQLGSPQPVIPLLQVRIIETAIGVTVGLASVSLLFFARRLHARSIPASR</sequence>
<keyword evidence="3 5" id="KW-1133">Transmembrane helix</keyword>
<dbReference type="EMBL" id="PPCV01000009">
    <property type="protein sequence ID" value="RXW31392.1"/>
    <property type="molecule type" value="Genomic_DNA"/>
</dbReference>
<dbReference type="Pfam" id="PF13515">
    <property type="entry name" value="FUSC_2"/>
    <property type="match status" value="1"/>
</dbReference>
<dbReference type="GO" id="GO:0016020">
    <property type="term" value="C:membrane"/>
    <property type="evidence" value="ECO:0007669"/>
    <property type="project" value="UniProtKB-SubCell"/>
</dbReference>
<evidence type="ECO:0000256" key="2">
    <source>
        <dbReference type="ARBA" id="ARBA00022692"/>
    </source>
</evidence>
<comment type="caution">
    <text evidence="7">The sequence shown here is derived from an EMBL/GenBank/DDBJ whole genome shotgun (WGS) entry which is preliminary data.</text>
</comment>
<feature type="transmembrane region" description="Helical" evidence="5">
    <location>
        <begin position="249"/>
        <end position="266"/>
    </location>
</feature>
<name>A0A4Q2EFT1_9ACTN</name>
<dbReference type="Proteomes" id="UP000290624">
    <property type="component" value="Unassembled WGS sequence"/>
</dbReference>
<reference evidence="7 8" key="1">
    <citation type="submission" date="2018-01" db="EMBL/GenBank/DDBJ databases">
        <title>Lactibacter flavus gen. nov., sp. nov., a novel bacterium of the family Propionibacteriaceae isolated from raw milk and dairy products.</title>
        <authorList>
            <person name="Wenning M."/>
            <person name="Breitenwieser F."/>
            <person name="Huptas C."/>
            <person name="von Neubeck M."/>
            <person name="Busse H.-J."/>
            <person name="Scherer S."/>
        </authorList>
    </citation>
    <scope>NUCLEOTIDE SEQUENCE [LARGE SCALE GENOMIC DNA]</scope>
    <source>
        <strain evidence="7 8">VG341</strain>
    </source>
</reference>
<feature type="domain" description="Integral membrane bound transporter" evidence="6">
    <location>
        <begin position="210"/>
        <end position="334"/>
    </location>
</feature>
<evidence type="ECO:0000256" key="3">
    <source>
        <dbReference type="ARBA" id="ARBA00022989"/>
    </source>
</evidence>
<accession>A0A4Q2EFT1</accession>
<protein>
    <submittedName>
        <fullName evidence="7">FUSC family protein</fullName>
    </submittedName>
</protein>
<keyword evidence="4 5" id="KW-0472">Membrane</keyword>
<evidence type="ECO:0000256" key="4">
    <source>
        <dbReference type="ARBA" id="ARBA00023136"/>
    </source>
</evidence>
<dbReference type="RefSeq" id="WP_129459485.1">
    <property type="nucleotide sequence ID" value="NZ_PPCV01000009.1"/>
</dbReference>
<evidence type="ECO:0000313" key="8">
    <source>
        <dbReference type="Proteomes" id="UP000290624"/>
    </source>
</evidence>
<evidence type="ECO:0000259" key="6">
    <source>
        <dbReference type="Pfam" id="PF13515"/>
    </source>
</evidence>
<evidence type="ECO:0000256" key="5">
    <source>
        <dbReference type="SAM" id="Phobius"/>
    </source>
</evidence>
<evidence type="ECO:0000256" key="1">
    <source>
        <dbReference type="ARBA" id="ARBA00004141"/>
    </source>
</evidence>
<keyword evidence="8" id="KW-1185">Reference proteome</keyword>
<comment type="subcellular location">
    <subcellularLocation>
        <location evidence="1">Membrane</location>
        <topology evidence="1">Multi-pass membrane protein</topology>
    </subcellularLocation>
</comment>
<keyword evidence="2 5" id="KW-0812">Transmembrane</keyword>
<feature type="transmembrane region" description="Helical" evidence="5">
    <location>
        <begin position="272"/>
        <end position="288"/>
    </location>
</feature>
<feature type="transmembrane region" description="Helical" evidence="5">
    <location>
        <begin position="105"/>
        <end position="125"/>
    </location>
</feature>
<gene>
    <name evidence="7" type="ORF">C1706_12050</name>
</gene>
<feature type="transmembrane region" description="Helical" evidence="5">
    <location>
        <begin position="197"/>
        <end position="217"/>
    </location>
</feature>
<evidence type="ECO:0000313" key="7">
    <source>
        <dbReference type="EMBL" id="RXW31392.1"/>
    </source>
</evidence>
<feature type="transmembrane region" description="Helical" evidence="5">
    <location>
        <begin position="156"/>
        <end position="176"/>
    </location>
</feature>
<feature type="transmembrane region" description="Helical" evidence="5">
    <location>
        <begin position="322"/>
        <end position="342"/>
    </location>
</feature>
<dbReference type="OrthoDB" id="4989419at2"/>